<feature type="domain" description="Fucosyltransferase N-terminal" evidence="14">
    <location>
        <begin position="7"/>
        <end position="98"/>
    </location>
</feature>
<evidence type="ECO:0000256" key="12">
    <source>
        <dbReference type="RuleBase" id="RU003832"/>
    </source>
</evidence>
<evidence type="ECO:0000259" key="13">
    <source>
        <dbReference type="Pfam" id="PF00852"/>
    </source>
</evidence>
<comment type="similarity">
    <text evidence="3 12">Belongs to the glycosyltransferase 10 family.</text>
</comment>
<dbReference type="KEGG" id="tad:TRIADDRAFT_20532"/>
<dbReference type="FunCoup" id="B3RMP4">
    <property type="interactions" value="276"/>
</dbReference>
<dbReference type="InParanoid" id="B3RMP4"/>
<keyword evidence="16" id="KW-1185">Reference proteome</keyword>
<dbReference type="EC" id="2.4.1.-" evidence="12"/>
<dbReference type="SUPFAM" id="SSF53756">
    <property type="entry name" value="UDP-Glycosyltransferase/glycogen phosphorylase"/>
    <property type="match status" value="1"/>
</dbReference>
<evidence type="ECO:0000256" key="2">
    <source>
        <dbReference type="ARBA" id="ARBA00004922"/>
    </source>
</evidence>
<dbReference type="UniPathway" id="UPA00378"/>
<dbReference type="Gene3D" id="3.40.50.11660">
    <property type="entry name" value="Glycosyl transferase family 10, C-terminal domain"/>
    <property type="match status" value="1"/>
</dbReference>
<evidence type="ECO:0000256" key="9">
    <source>
        <dbReference type="ARBA" id="ARBA00023034"/>
    </source>
</evidence>
<evidence type="ECO:0000313" key="16">
    <source>
        <dbReference type="Proteomes" id="UP000009022"/>
    </source>
</evidence>
<protein>
    <recommendedName>
        <fullName evidence="12">Fucosyltransferase</fullName>
        <ecNumber evidence="12">2.4.1.-</ecNumber>
    </recommendedName>
</protein>
<dbReference type="InterPro" id="IPR055270">
    <property type="entry name" value="Glyco_tran_10_C"/>
</dbReference>
<keyword evidence="9 12" id="KW-0333">Golgi apparatus</keyword>
<dbReference type="PhylomeDB" id="B3RMP4"/>
<dbReference type="AlphaFoldDB" id="B3RMP4"/>
<dbReference type="InterPro" id="IPR001503">
    <property type="entry name" value="Glyco_trans_10"/>
</dbReference>
<dbReference type="GO" id="GO:0000139">
    <property type="term" value="C:Golgi membrane"/>
    <property type="evidence" value="ECO:0007669"/>
    <property type="project" value="UniProtKB-SubCell"/>
</dbReference>
<dbReference type="PANTHER" id="PTHR48438:SF1">
    <property type="entry name" value="ALPHA-(1,3)-FUCOSYLTRANSFERASE C-RELATED"/>
    <property type="match status" value="1"/>
</dbReference>
<dbReference type="InterPro" id="IPR038577">
    <property type="entry name" value="GT10-like_C_sf"/>
</dbReference>
<dbReference type="eggNOG" id="KOG2619">
    <property type="taxonomic scope" value="Eukaryota"/>
</dbReference>
<dbReference type="OrthoDB" id="427096at2759"/>
<evidence type="ECO:0000313" key="15">
    <source>
        <dbReference type="EMBL" id="EDV27886.1"/>
    </source>
</evidence>
<dbReference type="EMBL" id="DS985242">
    <property type="protein sequence ID" value="EDV27886.1"/>
    <property type="molecule type" value="Genomic_DNA"/>
</dbReference>
<dbReference type="CTD" id="6750359"/>
<dbReference type="PANTHER" id="PTHR48438">
    <property type="entry name" value="ALPHA-(1,3)-FUCOSYLTRANSFERASE C-RELATED"/>
    <property type="match status" value="1"/>
</dbReference>
<keyword evidence="5 12" id="KW-0808">Transferase</keyword>
<gene>
    <name evidence="15" type="ORF">TRIADDRAFT_20532</name>
</gene>
<feature type="domain" description="Fucosyltransferase C-terminal" evidence="13">
    <location>
        <begin position="117"/>
        <end position="283"/>
    </location>
</feature>
<keyword evidence="8" id="KW-1133">Transmembrane helix</keyword>
<dbReference type="FunFam" id="3.40.50.11660:FF:000006">
    <property type="entry name" value="Alpha-(1,3)-fucosyltransferase C"/>
    <property type="match status" value="1"/>
</dbReference>
<dbReference type="Pfam" id="PF00852">
    <property type="entry name" value="Glyco_transf_10"/>
    <property type="match status" value="1"/>
</dbReference>
<keyword evidence="7" id="KW-0735">Signal-anchor</keyword>
<evidence type="ECO:0000256" key="5">
    <source>
        <dbReference type="ARBA" id="ARBA00022679"/>
    </source>
</evidence>
<dbReference type="STRING" id="10228.B3RMP4"/>
<evidence type="ECO:0000256" key="8">
    <source>
        <dbReference type="ARBA" id="ARBA00022989"/>
    </source>
</evidence>
<evidence type="ECO:0000256" key="7">
    <source>
        <dbReference type="ARBA" id="ARBA00022968"/>
    </source>
</evidence>
<keyword evidence="4 12" id="KW-0328">Glycosyltransferase</keyword>
<keyword evidence="6 12" id="KW-0812">Transmembrane</keyword>
<keyword evidence="11" id="KW-0325">Glycoprotein</keyword>
<dbReference type="GO" id="GO:0046920">
    <property type="term" value="F:alpha-(1-&gt;3)-fucosyltransferase activity"/>
    <property type="evidence" value="ECO:0000318"/>
    <property type="project" value="GO_Central"/>
</dbReference>
<dbReference type="InterPro" id="IPR031481">
    <property type="entry name" value="Glyco_tran_10_N"/>
</dbReference>
<name>B3RMP4_TRIAD</name>
<evidence type="ECO:0000256" key="6">
    <source>
        <dbReference type="ARBA" id="ARBA00022692"/>
    </source>
</evidence>
<dbReference type="Proteomes" id="UP000009022">
    <property type="component" value="Unassembled WGS sequence"/>
</dbReference>
<dbReference type="GeneID" id="6750359"/>
<accession>B3RMP4</accession>
<reference evidence="15 16" key="1">
    <citation type="journal article" date="2008" name="Nature">
        <title>The Trichoplax genome and the nature of placozoans.</title>
        <authorList>
            <person name="Srivastava M."/>
            <person name="Begovic E."/>
            <person name="Chapman J."/>
            <person name="Putnam N.H."/>
            <person name="Hellsten U."/>
            <person name="Kawashima T."/>
            <person name="Kuo A."/>
            <person name="Mitros T."/>
            <person name="Salamov A."/>
            <person name="Carpenter M.L."/>
            <person name="Signorovitch A.Y."/>
            <person name="Moreno M.A."/>
            <person name="Kamm K."/>
            <person name="Grimwood J."/>
            <person name="Schmutz J."/>
            <person name="Shapiro H."/>
            <person name="Grigoriev I.V."/>
            <person name="Buss L.W."/>
            <person name="Schierwater B."/>
            <person name="Dellaporta S.L."/>
            <person name="Rokhsar D.S."/>
        </authorList>
    </citation>
    <scope>NUCLEOTIDE SEQUENCE [LARGE SCALE GENOMIC DNA]</scope>
    <source>
        <strain evidence="15 16">Grell-BS-1999</strain>
    </source>
</reference>
<evidence type="ECO:0000259" key="14">
    <source>
        <dbReference type="Pfam" id="PF17039"/>
    </source>
</evidence>
<proteinExistence type="inferred from homology"/>
<evidence type="ECO:0000256" key="3">
    <source>
        <dbReference type="ARBA" id="ARBA00008919"/>
    </source>
</evidence>
<dbReference type="HOGENOM" id="CLU_032075_3_0_1"/>
<evidence type="ECO:0000256" key="1">
    <source>
        <dbReference type="ARBA" id="ARBA00004323"/>
    </source>
</evidence>
<evidence type="ECO:0000256" key="4">
    <source>
        <dbReference type="ARBA" id="ARBA00022676"/>
    </source>
</evidence>
<dbReference type="GO" id="GO:0032580">
    <property type="term" value="C:Golgi cisterna membrane"/>
    <property type="evidence" value="ECO:0007669"/>
    <property type="project" value="UniProtKB-SubCell"/>
</dbReference>
<evidence type="ECO:0000256" key="11">
    <source>
        <dbReference type="ARBA" id="ARBA00023180"/>
    </source>
</evidence>
<evidence type="ECO:0000256" key="10">
    <source>
        <dbReference type="ARBA" id="ARBA00023136"/>
    </source>
</evidence>
<dbReference type="RefSeq" id="XP_002109720.1">
    <property type="nucleotide sequence ID" value="XM_002109684.1"/>
</dbReference>
<organism evidence="15 16">
    <name type="scientific">Trichoplax adhaerens</name>
    <name type="common">Trichoplax reptans</name>
    <dbReference type="NCBI Taxonomy" id="10228"/>
    <lineage>
        <taxon>Eukaryota</taxon>
        <taxon>Metazoa</taxon>
        <taxon>Placozoa</taxon>
        <taxon>Uniplacotomia</taxon>
        <taxon>Trichoplacea</taxon>
        <taxon>Trichoplacidae</taxon>
        <taxon>Trichoplax</taxon>
    </lineage>
</organism>
<comment type="pathway">
    <text evidence="2">Protein modification; protein glycosylation.</text>
</comment>
<sequence length="302" mass="36268">MGNQYFRNCSFQNCFLTTDRKLERHAAAIVFFDRDLMGHLMNFDLPDYQHRINSQRWVYYNIESPKNTYWLTSPFKSIIMFNWTMSYRRDSDVHAYYGSYGVRDYPSRSLGNVNYLASKKRFVAWMASSCLEDRTNFVYELSFHTEIDVYGSCGNRKCPRSRECWDKILRDYRFYLALENSYCIDYATEKLWNALTHDVIPVVWGGADYHKTAPPNSFIDIRQFSTVIDLANYLNRVGTDPKLYNSFFEWKIHWFIKPPQHWCNLCKKLNDRTQPRKWYKLLDNLWDPLSSCFPNDYPRDIH</sequence>
<dbReference type="Pfam" id="PF17039">
    <property type="entry name" value="Glyco_tran_10_N"/>
    <property type="match status" value="1"/>
</dbReference>
<comment type="subcellular location">
    <subcellularLocation>
        <location evidence="1">Golgi apparatus membrane</location>
        <topology evidence="1">Single-pass type II membrane protein</topology>
    </subcellularLocation>
    <subcellularLocation>
        <location evidence="12">Golgi apparatus</location>
        <location evidence="12">Golgi stack membrane</location>
        <topology evidence="12">Single-pass type II membrane protein</topology>
    </subcellularLocation>
</comment>
<keyword evidence="10" id="KW-0472">Membrane</keyword>
<dbReference type="OMA" id="PQQHERI"/>